<accession>A0AAJ0A1P5</accession>
<dbReference type="GeneID" id="85474398"/>
<dbReference type="AlphaFoldDB" id="A0AAJ0A1P5"/>
<reference evidence="1" key="1">
    <citation type="submission" date="2021-06" db="EMBL/GenBank/DDBJ databases">
        <title>Comparative genomics, transcriptomics and evolutionary studies reveal genomic signatures of adaptation to plant cell wall in hemibiotrophic fungi.</title>
        <authorList>
            <consortium name="DOE Joint Genome Institute"/>
            <person name="Baroncelli R."/>
            <person name="Diaz J.F."/>
            <person name="Benocci T."/>
            <person name="Peng M."/>
            <person name="Battaglia E."/>
            <person name="Haridas S."/>
            <person name="Andreopoulos W."/>
            <person name="Labutti K."/>
            <person name="Pangilinan J."/>
            <person name="Floch G.L."/>
            <person name="Makela M.R."/>
            <person name="Henrissat B."/>
            <person name="Grigoriev I.V."/>
            <person name="Crouch J.A."/>
            <person name="De Vries R.P."/>
            <person name="Sukno S.A."/>
            <person name="Thon M.R."/>
        </authorList>
    </citation>
    <scope>NUCLEOTIDE SEQUENCE</scope>
    <source>
        <strain evidence="1">CBS 102054</strain>
    </source>
</reference>
<name>A0AAJ0A1P5_9PEZI</name>
<proteinExistence type="predicted"/>
<keyword evidence="2" id="KW-1185">Reference proteome</keyword>
<evidence type="ECO:0000313" key="2">
    <source>
        <dbReference type="Proteomes" id="UP001243989"/>
    </source>
</evidence>
<organism evidence="1 2">
    <name type="scientific">Colletotrichum phormii</name>
    <dbReference type="NCBI Taxonomy" id="359342"/>
    <lineage>
        <taxon>Eukaryota</taxon>
        <taxon>Fungi</taxon>
        <taxon>Dikarya</taxon>
        <taxon>Ascomycota</taxon>
        <taxon>Pezizomycotina</taxon>
        <taxon>Sordariomycetes</taxon>
        <taxon>Hypocreomycetidae</taxon>
        <taxon>Glomerellales</taxon>
        <taxon>Glomerellaceae</taxon>
        <taxon>Colletotrichum</taxon>
        <taxon>Colletotrichum acutatum species complex</taxon>
    </lineage>
</organism>
<gene>
    <name evidence="1" type="ORF">BDP81DRAFT_416485</name>
</gene>
<protein>
    <submittedName>
        <fullName evidence="1">Uncharacterized protein</fullName>
    </submittedName>
</protein>
<comment type="caution">
    <text evidence="1">The sequence shown here is derived from an EMBL/GenBank/DDBJ whole genome shotgun (WGS) entry which is preliminary data.</text>
</comment>
<sequence>MTRPGGAAREGKKTSFRHCIATPPVIGGWPKVSWAFLVWALHGPADTQAMDMP</sequence>
<dbReference type="RefSeq" id="XP_060450830.1">
    <property type="nucleotide sequence ID" value="XM_060589536.1"/>
</dbReference>
<dbReference type="EMBL" id="JAHMHQ010000002">
    <property type="protein sequence ID" value="KAK1654786.1"/>
    <property type="molecule type" value="Genomic_DNA"/>
</dbReference>
<evidence type="ECO:0000313" key="1">
    <source>
        <dbReference type="EMBL" id="KAK1654786.1"/>
    </source>
</evidence>
<dbReference type="Proteomes" id="UP001243989">
    <property type="component" value="Unassembled WGS sequence"/>
</dbReference>